<dbReference type="EMBL" id="KV419423">
    <property type="protein sequence ID" value="KZS90183.1"/>
    <property type="molecule type" value="Genomic_DNA"/>
</dbReference>
<evidence type="ECO:0000313" key="2">
    <source>
        <dbReference type="Proteomes" id="UP000076722"/>
    </source>
</evidence>
<sequence>MPFYVYLKWSSPTNIHRADYESRYAADEFFRALQELDDRHGKPRFTLLKRSSAQFWCYDTAEGDPWWLIVRILRDNAIPEANFKIMSTILQDAAGDGRPWHFIKPVDGPDWTNGSTFFIRNKRQPNLYWSVSEVTPDATIVISDTQNSKFRISGVDRDPKDREKVLIRGDRVTISPASSETGPKALFIGPSKCETDIVVVGNVSAEPLTCNKVDGDEWELC</sequence>
<dbReference type="OrthoDB" id="5364171at2759"/>
<reference evidence="1 2" key="1">
    <citation type="journal article" date="2016" name="Mol. Biol. Evol.">
        <title>Comparative Genomics of Early-Diverging Mushroom-Forming Fungi Provides Insights into the Origins of Lignocellulose Decay Capabilities.</title>
        <authorList>
            <person name="Nagy L.G."/>
            <person name="Riley R."/>
            <person name="Tritt A."/>
            <person name="Adam C."/>
            <person name="Daum C."/>
            <person name="Floudas D."/>
            <person name="Sun H."/>
            <person name="Yadav J.S."/>
            <person name="Pangilinan J."/>
            <person name="Larsson K.H."/>
            <person name="Matsuura K."/>
            <person name="Barry K."/>
            <person name="Labutti K."/>
            <person name="Kuo R."/>
            <person name="Ohm R.A."/>
            <person name="Bhattacharya S.S."/>
            <person name="Shirouzu T."/>
            <person name="Yoshinaga Y."/>
            <person name="Martin F.M."/>
            <person name="Grigoriev I.V."/>
            <person name="Hibbett D.S."/>
        </authorList>
    </citation>
    <scope>NUCLEOTIDE SEQUENCE [LARGE SCALE GENOMIC DNA]</scope>
    <source>
        <strain evidence="1 2">HHB9708</strain>
    </source>
</reference>
<proteinExistence type="predicted"/>
<organism evidence="1 2">
    <name type="scientific">Sistotremastrum niveocremeum HHB9708</name>
    <dbReference type="NCBI Taxonomy" id="1314777"/>
    <lineage>
        <taxon>Eukaryota</taxon>
        <taxon>Fungi</taxon>
        <taxon>Dikarya</taxon>
        <taxon>Basidiomycota</taxon>
        <taxon>Agaricomycotina</taxon>
        <taxon>Agaricomycetes</taxon>
        <taxon>Sistotremastrales</taxon>
        <taxon>Sistotremastraceae</taxon>
        <taxon>Sertulicium</taxon>
        <taxon>Sertulicium niveocremeum</taxon>
    </lineage>
</organism>
<accession>A0A164R261</accession>
<dbReference type="AlphaFoldDB" id="A0A164R261"/>
<protein>
    <submittedName>
        <fullName evidence="1">Uncharacterized protein</fullName>
    </submittedName>
</protein>
<keyword evidence="2" id="KW-1185">Reference proteome</keyword>
<name>A0A164R261_9AGAM</name>
<gene>
    <name evidence="1" type="ORF">SISNIDRAFT_479574</name>
</gene>
<dbReference type="Proteomes" id="UP000076722">
    <property type="component" value="Unassembled WGS sequence"/>
</dbReference>
<evidence type="ECO:0000313" key="1">
    <source>
        <dbReference type="EMBL" id="KZS90183.1"/>
    </source>
</evidence>